<evidence type="ECO:0000313" key="3">
    <source>
        <dbReference type="EMBL" id="MBP2328051.1"/>
    </source>
</evidence>
<sequence length="137" mass="15059">MNCIADGLFTSVSGRPRLLGARCAVCAAVTFPAQDRCQRCGADSMDVLHLAERGRLWTWTTQTYRPKSPPYIGADPFVPFALGYVELPDGVLVETRLVVGEHEQPRIGAEMELCLVPFQVDGGEVMTFAFRPVQEVS</sequence>
<name>A0ABS4TUF5_9PSEU</name>
<dbReference type="PANTHER" id="PTHR34075:SF5">
    <property type="entry name" value="BLR3430 PROTEIN"/>
    <property type="match status" value="1"/>
</dbReference>
<proteinExistence type="predicted"/>
<evidence type="ECO:0000259" key="2">
    <source>
        <dbReference type="Pfam" id="PF12172"/>
    </source>
</evidence>
<dbReference type="EMBL" id="JAGINW010000001">
    <property type="protein sequence ID" value="MBP2328051.1"/>
    <property type="molecule type" value="Genomic_DNA"/>
</dbReference>
<organism evidence="3 4">
    <name type="scientific">Kibdelosporangium banguiense</name>
    <dbReference type="NCBI Taxonomy" id="1365924"/>
    <lineage>
        <taxon>Bacteria</taxon>
        <taxon>Bacillati</taxon>
        <taxon>Actinomycetota</taxon>
        <taxon>Actinomycetes</taxon>
        <taxon>Pseudonocardiales</taxon>
        <taxon>Pseudonocardiaceae</taxon>
        <taxon>Kibdelosporangium</taxon>
    </lineage>
</organism>
<accession>A0ABS4TUF5</accession>
<evidence type="ECO:0000313" key="4">
    <source>
        <dbReference type="Proteomes" id="UP001519332"/>
    </source>
</evidence>
<gene>
    <name evidence="3" type="ORF">JOF56_008436</name>
</gene>
<dbReference type="Pfam" id="PF12172">
    <property type="entry name" value="zf-ChsH2"/>
    <property type="match status" value="1"/>
</dbReference>
<dbReference type="PANTHER" id="PTHR34075">
    <property type="entry name" value="BLR3430 PROTEIN"/>
    <property type="match status" value="1"/>
</dbReference>
<feature type="domain" description="ChsH2 rubredoxin-like zinc ribbon" evidence="2">
    <location>
        <begin position="15"/>
        <end position="46"/>
    </location>
</feature>
<dbReference type="InterPro" id="IPR002878">
    <property type="entry name" value="ChsH2_C"/>
</dbReference>
<dbReference type="Pfam" id="PF01796">
    <property type="entry name" value="OB_ChsH2_C"/>
    <property type="match status" value="1"/>
</dbReference>
<reference evidence="3 4" key="1">
    <citation type="submission" date="2021-03" db="EMBL/GenBank/DDBJ databases">
        <title>Sequencing the genomes of 1000 actinobacteria strains.</title>
        <authorList>
            <person name="Klenk H.-P."/>
        </authorList>
    </citation>
    <scope>NUCLEOTIDE SEQUENCE [LARGE SCALE GENOMIC DNA]</scope>
    <source>
        <strain evidence="3 4">DSM 46670</strain>
    </source>
</reference>
<dbReference type="Gene3D" id="6.10.30.10">
    <property type="match status" value="1"/>
</dbReference>
<evidence type="ECO:0000259" key="1">
    <source>
        <dbReference type="Pfam" id="PF01796"/>
    </source>
</evidence>
<dbReference type="RefSeq" id="WP_209645123.1">
    <property type="nucleotide sequence ID" value="NZ_JAGINW010000001.1"/>
</dbReference>
<dbReference type="InterPro" id="IPR052513">
    <property type="entry name" value="Thioester_dehydratase-like"/>
</dbReference>
<dbReference type="InterPro" id="IPR012340">
    <property type="entry name" value="NA-bd_OB-fold"/>
</dbReference>
<feature type="domain" description="ChsH2 C-terminal OB-fold" evidence="1">
    <location>
        <begin position="50"/>
        <end position="114"/>
    </location>
</feature>
<protein>
    <submittedName>
        <fullName evidence="3">OB-fold protein</fullName>
    </submittedName>
</protein>
<dbReference type="Proteomes" id="UP001519332">
    <property type="component" value="Unassembled WGS sequence"/>
</dbReference>
<dbReference type="InterPro" id="IPR022002">
    <property type="entry name" value="ChsH2_Znr"/>
</dbReference>
<comment type="caution">
    <text evidence="3">The sequence shown here is derived from an EMBL/GenBank/DDBJ whole genome shotgun (WGS) entry which is preliminary data.</text>
</comment>
<keyword evidence="4" id="KW-1185">Reference proteome</keyword>
<dbReference type="SUPFAM" id="SSF50249">
    <property type="entry name" value="Nucleic acid-binding proteins"/>
    <property type="match status" value="1"/>
</dbReference>